<gene>
    <name evidence="2" type="ORF">E4Q08_07810</name>
</gene>
<reference evidence="2" key="1">
    <citation type="submission" date="2019-03" db="EMBL/GenBank/DDBJ databases">
        <title>Metabolic reconstructions from genomes of highly enriched 'Candidatus Accumulibacter' and 'Candidatus Competibacter' bioreactor populations.</title>
        <authorList>
            <person name="Annavajhala M.K."/>
            <person name="Welles L."/>
            <person name="Abbas B."/>
            <person name="Sorokin D."/>
            <person name="Park H."/>
            <person name="Van Loosdrecht M."/>
            <person name="Chandran K."/>
        </authorList>
    </citation>
    <scope>NUCLEOTIDE SEQUENCE</scope>
    <source>
        <strain evidence="2">SBR_L</strain>
    </source>
</reference>
<dbReference type="Gene3D" id="1.20.120.1490">
    <property type="match status" value="1"/>
</dbReference>
<dbReference type="Proteomes" id="UP000886469">
    <property type="component" value="Unassembled WGS sequence"/>
</dbReference>
<feature type="region of interest" description="Disordered" evidence="1">
    <location>
        <begin position="189"/>
        <end position="209"/>
    </location>
</feature>
<evidence type="ECO:0000256" key="1">
    <source>
        <dbReference type="SAM" id="MobiDB-lite"/>
    </source>
</evidence>
<accession>A0ABX1T8A7</accession>
<evidence type="ECO:0000313" key="2">
    <source>
        <dbReference type="EMBL" id="NMQ05176.1"/>
    </source>
</evidence>
<dbReference type="Pfam" id="PF13801">
    <property type="entry name" value="Metal_resist"/>
    <property type="match status" value="1"/>
</dbReference>
<sequence length="209" mass="23497">MKSFEMRGGAEWLHRERGRQACPSRSINPTFRSHSMQSKFTPRILVAALILALGAGGAAFAMSPERCGAPGGRMEHRMQYHMKEMSRLHDDLKLDARQDALWQDAEQFSRTSMREMGEQWRKHHEEVLASVSKPGADLRAVVKQMDELKDAGRKQREAGRDRWLAVYDSLDAAQKEKARLFFKSKIERMGQGGRFGPGGPGGPGGPARY</sequence>
<dbReference type="InterPro" id="IPR025961">
    <property type="entry name" value="Metal_resist"/>
</dbReference>
<dbReference type="EMBL" id="SPMX01000017">
    <property type="protein sequence ID" value="NMQ05176.1"/>
    <property type="molecule type" value="Genomic_DNA"/>
</dbReference>
<organism evidence="2 3">
    <name type="scientific">Candidatus Accumulibacter contiguus</name>
    <dbReference type="NCBI Taxonomy" id="2954381"/>
    <lineage>
        <taxon>Bacteria</taxon>
        <taxon>Pseudomonadati</taxon>
        <taxon>Pseudomonadota</taxon>
        <taxon>Betaproteobacteria</taxon>
        <taxon>Candidatus Accumulibacter</taxon>
    </lineage>
</organism>
<comment type="caution">
    <text evidence="2">The sequence shown here is derived from an EMBL/GenBank/DDBJ whole genome shotgun (WGS) entry which is preliminary data.</text>
</comment>
<name>A0ABX1T8A7_9PROT</name>
<feature type="compositionally biased region" description="Gly residues" evidence="1">
    <location>
        <begin position="190"/>
        <end position="209"/>
    </location>
</feature>
<evidence type="ECO:0000313" key="3">
    <source>
        <dbReference type="Proteomes" id="UP000886469"/>
    </source>
</evidence>
<keyword evidence="3" id="KW-1185">Reference proteome</keyword>
<protein>
    <submittedName>
        <fullName evidence="2">Periplasmic heavy metal sensor</fullName>
    </submittedName>
</protein>
<proteinExistence type="predicted"/>